<evidence type="ECO:0000256" key="1">
    <source>
        <dbReference type="ARBA" id="ARBA00001678"/>
    </source>
</evidence>
<keyword evidence="4" id="KW-0378">Hydrolase</keyword>
<proteinExistence type="inferred from homology"/>
<comment type="similarity">
    <text evidence="2">Belongs to the glycosyl hydrolase 5 (cellulase A) family.</text>
</comment>
<dbReference type="FunFam" id="3.20.20.80:FF:000313">
    <property type="entry name" value="Uncharacterized protein"/>
    <property type="match status" value="1"/>
</dbReference>
<reference evidence="8" key="1">
    <citation type="submission" date="2020-05" db="EMBL/GenBank/DDBJ databases">
        <title>WGS assembly of Panicum virgatum.</title>
        <authorList>
            <person name="Lovell J.T."/>
            <person name="Jenkins J."/>
            <person name="Shu S."/>
            <person name="Juenger T.E."/>
            <person name="Schmutz J."/>
        </authorList>
    </citation>
    <scope>NUCLEOTIDE SEQUENCE</scope>
    <source>
        <strain evidence="8">AP13</strain>
    </source>
</reference>
<evidence type="ECO:0000256" key="3">
    <source>
        <dbReference type="ARBA" id="ARBA00012706"/>
    </source>
</evidence>
<dbReference type="Proteomes" id="UP000823388">
    <property type="component" value="Chromosome 5K"/>
</dbReference>
<evidence type="ECO:0000256" key="5">
    <source>
        <dbReference type="ARBA" id="ARBA00023295"/>
    </source>
</evidence>
<feature type="chain" id="PRO_5035949721" description="mannan endo-1,4-beta-mannosidase" evidence="6">
    <location>
        <begin position="25"/>
        <end position="471"/>
    </location>
</feature>
<evidence type="ECO:0000313" key="9">
    <source>
        <dbReference type="Proteomes" id="UP000823388"/>
    </source>
</evidence>
<keyword evidence="5" id="KW-0326">Glycosidase</keyword>
<dbReference type="InterPro" id="IPR017853">
    <property type="entry name" value="GH"/>
</dbReference>
<dbReference type="InterPro" id="IPR001547">
    <property type="entry name" value="Glyco_hydro_5"/>
</dbReference>
<dbReference type="AlphaFoldDB" id="A0A8T0SM08"/>
<dbReference type="GO" id="GO:0000272">
    <property type="term" value="P:polysaccharide catabolic process"/>
    <property type="evidence" value="ECO:0007669"/>
    <property type="project" value="InterPro"/>
</dbReference>
<evidence type="ECO:0000259" key="7">
    <source>
        <dbReference type="Pfam" id="PF26410"/>
    </source>
</evidence>
<dbReference type="EMBL" id="CM029045">
    <property type="protein sequence ID" value="KAG2599610.1"/>
    <property type="molecule type" value="Genomic_DNA"/>
</dbReference>
<dbReference type="PANTHER" id="PTHR31451:SF60">
    <property type="entry name" value="MANNAN ENDO-1,4-BETA-MANNOSIDASE 1"/>
    <property type="match status" value="1"/>
</dbReference>
<dbReference type="Pfam" id="PF26410">
    <property type="entry name" value="GH5_mannosidase"/>
    <property type="match status" value="1"/>
</dbReference>
<comment type="catalytic activity">
    <reaction evidence="1">
        <text>Random hydrolysis of (1-&gt;4)-beta-D-mannosidic linkages in mannans, galactomannans and glucomannans.</text>
        <dbReference type="EC" id="3.2.1.78"/>
    </reaction>
</comment>
<comment type="caution">
    <text evidence="8">The sequence shown here is derived from an EMBL/GenBank/DDBJ whole genome shotgun (WGS) entry which is preliminary data.</text>
</comment>
<keyword evidence="9" id="KW-1185">Reference proteome</keyword>
<dbReference type="SUPFAM" id="SSF51445">
    <property type="entry name" value="(Trans)glycosidases"/>
    <property type="match status" value="2"/>
</dbReference>
<name>A0A8T0SM08_PANVG</name>
<dbReference type="PANTHER" id="PTHR31451">
    <property type="match status" value="1"/>
</dbReference>
<feature type="signal peptide" evidence="6">
    <location>
        <begin position="1"/>
        <end position="24"/>
    </location>
</feature>
<organism evidence="8 9">
    <name type="scientific">Panicum virgatum</name>
    <name type="common">Blackwell switchgrass</name>
    <dbReference type="NCBI Taxonomy" id="38727"/>
    <lineage>
        <taxon>Eukaryota</taxon>
        <taxon>Viridiplantae</taxon>
        <taxon>Streptophyta</taxon>
        <taxon>Embryophyta</taxon>
        <taxon>Tracheophyta</taxon>
        <taxon>Spermatophyta</taxon>
        <taxon>Magnoliopsida</taxon>
        <taxon>Liliopsida</taxon>
        <taxon>Poales</taxon>
        <taxon>Poaceae</taxon>
        <taxon>PACMAD clade</taxon>
        <taxon>Panicoideae</taxon>
        <taxon>Panicodae</taxon>
        <taxon>Paniceae</taxon>
        <taxon>Panicinae</taxon>
        <taxon>Panicum</taxon>
        <taxon>Panicum sect. Hiantes</taxon>
    </lineage>
</organism>
<feature type="domain" description="Glycoside hydrolase family 5" evidence="7">
    <location>
        <begin position="157"/>
        <end position="414"/>
    </location>
</feature>
<evidence type="ECO:0000256" key="6">
    <source>
        <dbReference type="SAM" id="SignalP"/>
    </source>
</evidence>
<dbReference type="GO" id="GO:0016985">
    <property type="term" value="F:mannan endo-1,4-beta-mannosidase activity"/>
    <property type="evidence" value="ECO:0007669"/>
    <property type="project" value="UniProtKB-EC"/>
</dbReference>
<accession>A0A8T0SM08</accession>
<dbReference type="EC" id="3.2.1.78" evidence="3"/>
<dbReference type="InterPro" id="IPR045053">
    <property type="entry name" value="MAN-like"/>
</dbReference>
<gene>
    <name evidence="8" type="ORF">PVAP13_5KG422400</name>
</gene>
<keyword evidence="6" id="KW-0732">Signal</keyword>
<sequence>MRLRGALALLLLLCIHGGRQGAAAGRDGFVRVQGTRFVLNGNPFFANGFNAYWLMSLGADPAQRGKVTSALGQAAAAGLSVGRTWAFSDGGGNAALQYSPGRYNENTFQVLGRTHSSATRSPLCQRLCLLRFLAFFALFVRELMRSRLFFSPVFIRLQGLDFVLSEARKHGIKMILSLVNSYDSFGGRKQYVQWAREQGQSIGSDDEFFTNPVVKGFYKNHIKTVLTRVNTITGVAYKDDPTIMAWELMNEPRCPSDLSGRTLQSWIAEMAAHVKSIDGAHLLEAGLEGFYGASTPSRATAANPSGYQLGADFVANNRAPGIDFATVHAYPDQWLPGLDAPSQLRFLGAWLDAHVADARGALRMPLLVAEFGRSRRDPGISGDQQRDAVFGTVYGRVYESARAGGPAAGALFWQLLAEGMDSYGDGYEVVLGQASSTAGVIAKQSRRLQGLARAFARASKHKQGHTGKGGN</sequence>
<evidence type="ECO:0000256" key="4">
    <source>
        <dbReference type="ARBA" id="ARBA00022801"/>
    </source>
</evidence>
<protein>
    <recommendedName>
        <fullName evidence="3">mannan endo-1,4-beta-mannosidase</fullName>
        <ecNumber evidence="3">3.2.1.78</ecNumber>
    </recommendedName>
</protein>
<dbReference type="Gene3D" id="3.20.20.80">
    <property type="entry name" value="Glycosidases"/>
    <property type="match status" value="1"/>
</dbReference>
<evidence type="ECO:0000313" key="8">
    <source>
        <dbReference type="EMBL" id="KAG2599610.1"/>
    </source>
</evidence>
<evidence type="ECO:0000256" key="2">
    <source>
        <dbReference type="ARBA" id="ARBA00005641"/>
    </source>
</evidence>